<keyword evidence="1" id="KW-0862">Zinc</keyword>
<keyword evidence="1" id="KW-0479">Metal-binding</keyword>
<feature type="compositionally biased region" description="Basic residues" evidence="2">
    <location>
        <begin position="77"/>
        <end position="94"/>
    </location>
</feature>
<dbReference type="SMART" id="SM00355">
    <property type="entry name" value="ZnF_C2H2"/>
    <property type="match status" value="2"/>
</dbReference>
<dbReference type="EMBL" id="KV428354">
    <property type="protein sequence ID" value="KZT32304.1"/>
    <property type="molecule type" value="Genomic_DNA"/>
</dbReference>
<accession>A0A165XL32</accession>
<dbReference type="InterPro" id="IPR013087">
    <property type="entry name" value="Znf_C2H2_type"/>
</dbReference>
<dbReference type="PROSITE" id="PS00028">
    <property type="entry name" value="ZINC_FINGER_C2H2_1"/>
    <property type="match status" value="1"/>
</dbReference>
<evidence type="ECO:0000259" key="3">
    <source>
        <dbReference type="PROSITE" id="PS50157"/>
    </source>
</evidence>
<dbReference type="Gene3D" id="3.30.160.60">
    <property type="entry name" value="Classic Zinc Finger"/>
    <property type="match status" value="1"/>
</dbReference>
<feature type="compositionally biased region" description="Basic and acidic residues" evidence="2">
    <location>
        <begin position="180"/>
        <end position="205"/>
    </location>
</feature>
<feature type="region of interest" description="Disordered" evidence="2">
    <location>
        <begin position="109"/>
        <end position="222"/>
    </location>
</feature>
<name>A0A165XL32_9AGAM</name>
<dbReference type="AlphaFoldDB" id="A0A165XL32"/>
<feature type="compositionally biased region" description="Polar residues" evidence="2">
    <location>
        <begin position="139"/>
        <end position="153"/>
    </location>
</feature>
<dbReference type="Pfam" id="PF00096">
    <property type="entry name" value="zf-C2H2"/>
    <property type="match status" value="1"/>
</dbReference>
<dbReference type="GO" id="GO:0008270">
    <property type="term" value="F:zinc ion binding"/>
    <property type="evidence" value="ECO:0007669"/>
    <property type="project" value="UniProtKB-KW"/>
</dbReference>
<dbReference type="PROSITE" id="PS50157">
    <property type="entry name" value="ZINC_FINGER_C2H2_2"/>
    <property type="match status" value="1"/>
</dbReference>
<evidence type="ECO:0000256" key="2">
    <source>
        <dbReference type="SAM" id="MobiDB-lite"/>
    </source>
</evidence>
<feature type="domain" description="C2H2-type" evidence="3">
    <location>
        <begin position="48"/>
        <end position="76"/>
    </location>
</feature>
<feature type="region of interest" description="Disordered" evidence="2">
    <location>
        <begin position="67"/>
        <end position="97"/>
    </location>
</feature>
<dbReference type="InterPro" id="IPR036236">
    <property type="entry name" value="Znf_C2H2_sf"/>
</dbReference>
<dbReference type="OrthoDB" id="3176823at2759"/>
<evidence type="ECO:0000313" key="4">
    <source>
        <dbReference type="EMBL" id="KZT32304.1"/>
    </source>
</evidence>
<keyword evidence="1" id="KW-0863">Zinc-finger</keyword>
<dbReference type="SUPFAM" id="SSF57667">
    <property type="entry name" value="beta-beta-alpha zinc fingers"/>
    <property type="match status" value="1"/>
</dbReference>
<feature type="compositionally biased region" description="Polar residues" evidence="2">
    <location>
        <begin position="206"/>
        <end position="222"/>
    </location>
</feature>
<sequence>MEMTPWTLGWARTPIVCGIEGCSETFTTDEAAKRHRTTAVKHALIRTAECDLCDMAFTRKDALYRHKKLEHENPNPNRKKRSAKKAHKSSRRVATRTVVDIDGEAYTEYSKDGEYQRPRSTIDEQAPSATPYPRHGKGTRSQTKGIAQNNPSANHEYRDHYRPSEAPGSEYSTGRISRLKSVERDPRRDRSSNIEKTYDTDDSHHGQQNSEVSRISADLTSRLSAPERPINLTKYPKSDGMLTGGERIILIYCPTHPEPWK</sequence>
<proteinExistence type="predicted"/>
<organism evidence="4 5">
    <name type="scientific">Sistotremastrum suecicum HHB10207 ss-3</name>
    <dbReference type="NCBI Taxonomy" id="1314776"/>
    <lineage>
        <taxon>Eukaryota</taxon>
        <taxon>Fungi</taxon>
        <taxon>Dikarya</taxon>
        <taxon>Basidiomycota</taxon>
        <taxon>Agaricomycotina</taxon>
        <taxon>Agaricomycetes</taxon>
        <taxon>Sistotremastrales</taxon>
        <taxon>Sistotremastraceae</taxon>
        <taxon>Sistotremastrum</taxon>
    </lineage>
</organism>
<feature type="compositionally biased region" description="Basic and acidic residues" evidence="2">
    <location>
        <begin position="109"/>
        <end position="122"/>
    </location>
</feature>
<keyword evidence="5" id="KW-1185">Reference proteome</keyword>
<reference evidence="4 5" key="1">
    <citation type="journal article" date="2016" name="Mol. Biol. Evol.">
        <title>Comparative Genomics of Early-Diverging Mushroom-Forming Fungi Provides Insights into the Origins of Lignocellulose Decay Capabilities.</title>
        <authorList>
            <person name="Nagy L.G."/>
            <person name="Riley R."/>
            <person name="Tritt A."/>
            <person name="Adam C."/>
            <person name="Daum C."/>
            <person name="Floudas D."/>
            <person name="Sun H."/>
            <person name="Yadav J.S."/>
            <person name="Pangilinan J."/>
            <person name="Larsson K.H."/>
            <person name="Matsuura K."/>
            <person name="Barry K."/>
            <person name="Labutti K."/>
            <person name="Kuo R."/>
            <person name="Ohm R.A."/>
            <person name="Bhattacharya S.S."/>
            <person name="Shirouzu T."/>
            <person name="Yoshinaga Y."/>
            <person name="Martin F.M."/>
            <person name="Grigoriev I.V."/>
            <person name="Hibbett D.S."/>
        </authorList>
    </citation>
    <scope>NUCLEOTIDE SEQUENCE [LARGE SCALE GENOMIC DNA]</scope>
    <source>
        <strain evidence="4 5">HHB10207 ss-3</strain>
    </source>
</reference>
<evidence type="ECO:0000256" key="1">
    <source>
        <dbReference type="PROSITE-ProRule" id="PRU00042"/>
    </source>
</evidence>
<evidence type="ECO:0000313" key="5">
    <source>
        <dbReference type="Proteomes" id="UP000076798"/>
    </source>
</evidence>
<dbReference type="Proteomes" id="UP000076798">
    <property type="component" value="Unassembled WGS sequence"/>
</dbReference>
<protein>
    <recommendedName>
        <fullName evidence="3">C2H2-type domain-containing protein</fullName>
    </recommendedName>
</protein>
<gene>
    <name evidence="4" type="ORF">SISSUDRAFT_559519</name>
</gene>